<dbReference type="EMBL" id="UINC01138081">
    <property type="protein sequence ID" value="SVD23807.1"/>
    <property type="molecule type" value="Genomic_DNA"/>
</dbReference>
<evidence type="ECO:0008006" key="2">
    <source>
        <dbReference type="Google" id="ProtNLM"/>
    </source>
</evidence>
<protein>
    <recommendedName>
        <fullName evidence="2">Carbohydrate kinase PfkB domain-containing protein</fullName>
    </recommendedName>
</protein>
<dbReference type="AlphaFoldDB" id="A0A382TQH6"/>
<dbReference type="SUPFAM" id="SSF53613">
    <property type="entry name" value="Ribokinase-like"/>
    <property type="match status" value="1"/>
</dbReference>
<feature type="non-terminal residue" evidence="1">
    <location>
        <position position="80"/>
    </location>
</feature>
<name>A0A382TQH6_9ZZZZ</name>
<evidence type="ECO:0000313" key="1">
    <source>
        <dbReference type="EMBL" id="SVD23807.1"/>
    </source>
</evidence>
<accession>A0A382TQH6</accession>
<gene>
    <name evidence="1" type="ORF">METZ01_LOCUS376661</name>
</gene>
<reference evidence="1" key="1">
    <citation type="submission" date="2018-05" db="EMBL/GenBank/DDBJ databases">
        <authorList>
            <person name="Lanie J.A."/>
            <person name="Ng W.-L."/>
            <person name="Kazmierczak K.M."/>
            <person name="Andrzejewski T.M."/>
            <person name="Davidsen T.M."/>
            <person name="Wayne K.J."/>
            <person name="Tettelin H."/>
            <person name="Glass J.I."/>
            <person name="Rusch D."/>
            <person name="Podicherti R."/>
            <person name="Tsui H.-C.T."/>
            <person name="Winkler M.E."/>
        </authorList>
    </citation>
    <scope>NUCLEOTIDE SEQUENCE</scope>
</reference>
<dbReference type="Gene3D" id="3.40.1190.20">
    <property type="match status" value="1"/>
</dbReference>
<sequence>MSLLVVGSVARDTIRTPHGEIEDALGGAAVYFSLAACNFTEVRLVGVVGDDFGDGDIELLRSREIDLAGLNAVLFSDEAD</sequence>
<organism evidence="1">
    <name type="scientific">marine metagenome</name>
    <dbReference type="NCBI Taxonomy" id="408172"/>
    <lineage>
        <taxon>unclassified sequences</taxon>
        <taxon>metagenomes</taxon>
        <taxon>ecological metagenomes</taxon>
    </lineage>
</organism>
<proteinExistence type="predicted"/>
<dbReference type="InterPro" id="IPR029056">
    <property type="entry name" value="Ribokinase-like"/>
</dbReference>